<dbReference type="PANTHER" id="PTHR46825">
    <property type="entry name" value="D-ALANYL-D-ALANINE-CARBOXYPEPTIDASE/ENDOPEPTIDASE AMPH"/>
    <property type="match status" value="1"/>
</dbReference>
<dbReference type="Gene3D" id="3.40.710.10">
    <property type="entry name" value="DD-peptidase/beta-lactamase superfamily"/>
    <property type="match status" value="1"/>
</dbReference>
<feature type="chain" id="PRO_5047413208" evidence="1">
    <location>
        <begin position="29"/>
        <end position="416"/>
    </location>
</feature>
<protein>
    <submittedName>
        <fullName evidence="3">Serine hydrolase domain-containing protein</fullName>
        <ecNumber evidence="3">3.1.1.103</ecNumber>
    </submittedName>
</protein>
<sequence length="416" mass="42544">MRNIGIRRAIAGVAAAALAVGLAACAPAAEVIDLGIDQVDAALPDDVRAQLQAATETAMSATGSPGAIVGVYAPWAGEWVAGLGTTSPEGSAVSADMTIRATAATRSMTCDVLYALVENGTVGVDDAVSEWTDSYPNVKDITLGQLCDGTSGIGEYTDSILARVLATPERVWTAGELAAYGLSKERAFDAGTQFAPSDTGYVLLGIVLERVTGMSLPQLYTKYVFEPLGMSNSRYGATALTDHALGGFYSVRSDDGSLNCASPRDLTALSPSVGAGATGVESTVEDLAIYARALASSARPYDTEDRFADARPAGANQPSWFTADGGAFQAGTLIGQHGSMPGAMTAVYADRETGLAVVVSLSNSRASSAVVRLLAWQLAAIASKAPAADGRTAPESGLPWTAESLAGQIGDLAICS</sequence>
<dbReference type="Proteomes" id="UP001321481">
    <property type="component" value="Unassembled WGS sequence"/>
</dbReference>
<evidence type="ECO:0000313" key="3">
    <source>
        <dbReference type="EMBL" id="MDJ1114187.1"/>
    </source>
</evidence>
<dbReference type="PROSITE" id="PS51257">
    <property type="entry name" value="PROKAR_LIPOPROTEIN"/>
    <property type="match status" value="1"/>
</dbReference>
<feature type="signal peptide" evidence="1">
    <location>
        <begin position="1"/>
        <end position="28"/>
    </location>
</feature>
<keyword evidence="1" id="KW-0732">Signal</keyword>
<dbReference type="InterPro" id="IPR050491">
    <property type="entry name" value="AmpC-like"/>
</dbReference>
<reference evidence="3 4" key="1">
    <citation type="submission" date="2023-05" db="EMBL/GenBank/DDBJ databases">
        <title>Microbacterium dauci sp.nov., Isolated from Carrot Rhizosphere Soil.</title>
        <authorList>
            <person name="Xiao Z."/>
            <person name="Zheng J."/>
        </authorList>
    </citation>
    <scope>NUCLEOTIDE SEQUENCE [LARGE SCALE GENOMIC DNA]</scope>
    <source>
        <strain evidence="3 4">LX3-4</strain>
    </source>
</reference>
<organism evidence="3 4">
    <name type="scientific">Microbacterium dauci</name>
    <dbReference type="NCBI Taxonomy" id="3048008"/>
    <lineage>
        <taxon>Bacteria</taxon>
        <taxon>Bacillati</taxon>
        <taxon>Actinomycetota</taxon>
        <taxon>Actinomycetes</taxon>
        <taxon>Micrococcales</taxon>
        <taxon>Microbacteriaceae</taxon>
        <taxon>Microbacterium</taxon>
    </lineage>
</organism>
<dbReference type="InterPro" id="IPR012338">
    <property type="entry name" value="Beta-lactam/transpept-like"/>
</dbReference>
<keyword evidence="3" id="KW-0378">Hydrolase</keyword>
<feature type="domain" description="Beta-lactamase-related" evidence="2">
    <location>
        <begin position="53"/>
        <end position="373"/>
    </location>
</feature>
<dbReference type="Pfam" id="PF00144">
    <property type="entry name" value="Beta-lactamase"/>
    <property type="match status" value="1"/>
</dbReference>
<accession>A0ABT6ZDF1</accession>
<evidence type="ECO:0000256" key="1">
    <source>
        <dbReference type="SAM" id="SignalP"/>
    </source>
</evidence>
<dbReference type="EC" id="3.1.1.103" evidence="3"/>
<keyword evidence="4" id="KW-1185">Reference proteome</keyword>
<proteinExistence type="predicted"/>
<dbReference type="GO" id="GO:0016787">
    <property type="term" value="F:hydrolase activity"/>
    <property type="evidence" value="ECO:0007669"/>
    <property type="project" value="UniProtKB-KW"/>
</dbReference>
<dbReference type="PANTHER" id="PTHR46825:SF7">
    <property type="entry name" value="D-ALANYL-D-ALANINE CARBOXYPEPTIDASE"/>
    <property type="match status" value="1"/>
</dbReference>
<gene>
    <name evidence="3" type="ORF">QNI14_06955</name>
</gene>
<evidence type="ECO:0000313" key="4">
    <source>
        <dbReference type="Proteomes" id="UP001321481"/>
    </source>
</evidence>
<dbReference type="InterPro" id="IPR001466">
    <property type="entry name" value="Beta-lactam-related"/>
</dbReference>
<dbReference type="EMBL" id="JASJND010000004">
    <property type="protein sequence ID" value="MDJ1114187.1"/>
    <property type="molecule type" value="Genomic_DNA"/>
</dbReference>
<evidence type="ECO:0000259" key="2">
    <source>
        <dbReference type="Pfam" id="PF00144"/>
    </source>
</evidence>
<comment type="caution">
    <text evidence="3">The sequence shown here is derived from an EMBL/GenBank/DDBJ whole genome shotgun (WGS) entry which is preliminary data.</text>
</comment>
<dbReference type="SUPFAM" id="SSF56601">
    <property type="entry name" value="beta-lactamase/transpeptidase-like"/>
    <property type="match status" value="1"/>
</dbReference>
<name>A0ABT6ZDF1_9MICO</name>
<dbReference type="RefSeq" id="WP_283715773.1">
    <property type="nucleotide sequence ID" value="NZ_JASJND010000004.1"/>
</dbReference>